<sequence length="331" mass="36003">MPPDSTLLPRSPGTRGAREVSATLPSDGPISARVSKKAAQPLGQGSNPQGTSEPQGPRRGLQPQVARGIDDAEEASGGPPGPRRWRGGYFGGRPAWLGPSCLGAPGLRPIWAAALGAAAEANMSSRSPSPRAGRRPAFLSQPSVISWQSDPTRPPQYLILNPMHIVNLTADKTRSCAVRVAQSIKAFSQRWFSHILLLLVLLAYAAMGAAVFQFIEGPFEDKQKQTIVNARQYIVEDLVVAQRTLSVAGFRRHTLRRLREYETQVRVLEDEARILTHSEKKVWSFWGALFYCGTVFTTIGECARPRERDLHAGGVSQATGTSPPAPRAAWR</sequence>
<evidence type="ECO:0000256" key="1">
    <source>
        <dbReference type="ARBA" id="ARBA00004141"/>
    </source>
</evidence>
<evidence type="ECO:0000313" key="8">
    <source>
        <dbReference type="EMBL" id="KAH9362865.1"/>
    </source>
</evidence>
<feature type="region of interest" description="Disordered" evidence="6">
    <location>
        <begin position="1"/>
        <end position="64"/>
    </location>
</feature>
<dbReference type="GO" id="GO:0030322">
    <property type="term" value="P:stabilization of membrane potential"/>
    <property type="evidence" value="ECO:0007669"/>
    <property type="project" value="TreeGrafter"/>
</dbReference>
<dbReference type="VEuPathDB" id="VectorBase:HLOH_064679"/>
<reference evidence="8 9" key="1">
    <citation type="journal article" date="2020" name="Cell">
        <title>Large-Scale Comparative Analyses of Tick Genomes Elucidate Their Genetic Diversity and Vector Capacities.</title>
        <authorList>
            <consortium name="Tick Genome and Microbiome Consortium (TIGMIC)"/>
            <person name="Jia N."/>
            <person name="Wang J."/>
            <person name="Shi W."/>
            <person name="Du L."/>
            <person name="Sun Y."/>
            <person name="Zhan W."/>
            <person name="Jiang J.F."/>
            <person name="Wang Q."/>
            <person name="Zhang B."/>
            <person name="Ji P."/>
            <person name="Bell-Sakyi L."/>
            <person name="Cui X.M."/>
            <person name="Yuan T.T."/>
            <person name="Jiang B.G."/>
            <person name="Yang W.F."/>
            <person name="Lam T.T."/>
            <person name="Chang Q.C."/>
            <person name="Ding S.J."/>
            <person name="Wang X.J."/>
            <person name="Zhu J.G."/>
            <person name="Ruan X.D."/>
            <person name="Zhao L."/>
            <person name="Wei J.T."/>
            <person name="Ye R.Z."/>
            <person name="Que T.C."/>
            <person name="Du C.H."/>
            <person name="Zhou Y.H."/>
            <person name="Cheng J.X."/>
            <person name="Dai P.F."/>
            <person name="Guo W.B."/>
            <person name="Han X.H."/>
            <person name="Huang E.J."/>
            <person name="Li L.F."/>
            <person name="Wei W."/>
            <person name="Gao Y.C."/>
            <person name="Liu J.Z."/>
            <person name="Shao H.Z."/>
            <person name="Wang X."/>
            <person name="Wang C.C."/>
            <person name="Yang T.C."/>
            <person name="Huo Q.B."/>
            <person name="Li W."/>
            <person name="Chen H.Y."/>
            <person name="Chen S.E."/>
            <person name="Zhou L.G."/>
            <person name="Ni X.B."/>
            <person name="Tian J.H."/>
            <person name="Sheng Y."/>
            <person name="Liu T."/>
            <person name="Pan Y.S."/>
            <person name="Xia L.Y."/>
            <person name="Li J."/>
            <person name="Zhao F."/>
            <person name="Cao W.C."/>
        </authorList>
    </citation>
    <scope>NUCLEOTIDE SEQUENCE [LARGE SCALE GENOMIC DNA]</scope>
    <source>
        <strain evidence="8">HaeL-2018</strain>
    </source>
</reference>
<evidence type="ECO:0000256" key="4">
    <source>
        <dbReference type="ARBA" id="ARBA00023136"/>
    </source>
</evidence>
<dbReference type="PANTHER" id="PTHR11003">
    <property type="entry name" value="POTASSIUM CHANNEL, SUBFAMILY K"/>
    <property type="match status" value="1"/>
</dbReference>
<proteinExistence type="predicted"/>
<evidence type="ECO:0000256" key="6">
    <source>
        <dbReference type="SAM" id="MobiDB-lite"/>
    </source>
</evidence>
<keyword evidence="9" id="KW-1185">Reference proteome</keyword>
<dbReference type="EMBL" id="JABSTR010000001">
    <property type="protein sequence ID" value="KAH9362865.1"/>
    <property type="molecule type" value="Genomic_DNA"/>
</dbReference>
<dbReference type="GO" id="GO:0022841">
    <property type="term" value="F:potassium ion leak channel activity"/>
    <property type="evidence" value="ECO:0007669"/>
    <property type="project" value="TreeGrafter"/>
</dbReference>
<dbReference type="SUPFAM" id="SSF81324">
    <property type="entry name" value="Voltage-gated potassium channels"/>
    <property type="match status" value="1"/>
</dbReference>
<feature type="compositionally biased region" description="Polar residues" evidence="6">
    <location>
        <begin position="43"/>
        <end position="54"/>
    </location>
</feature>
<evidence type="ECO:0000256" key="3">
    <source>
        <dbReference type="ARBA" id="ARBA00022989"/>
    </source>
</evidence>
<dbReference type="InterPro" id="IPR003280">
    <property type="entry name" value="2pore_dom_K_chnl"/>
</dbReference>
<keyword evidence="5" id="KW-0175">Coiled coil</keyword>
<dbReference type="PANTHER" id="PTHR11003:SF335">
    <property type="entry name" value="POTASSIUM CHANNEL DOMAIN-CONTAINING PROTEIN"/>
    <property type="match status" value="1"/>
</dbReference>
<dbReference type="GO" id="GO:0005886">
    <property type="term" value="C:plasma membrane"/>
    <property type="evidence" value="ECO:0007669"/>
    <property type="project" value="TreeGrafter"/>
</dbReference>
<feature type="coiled-coil region" evidence="5">
    <location>
        <begin position="251"/>
        <end position="278"/>
    </location>
</feature>
<keyword evidence="4 7" id="KW-0472">Membrane</keyword>
<dbReference type="Gene3D" id="1.10.287.70">
    <property type="match status" value="1"/>
</dbReference>
<feature type="transmembrane region" description="Helical" evidence="7">
    <location>
        <begin position="191"/>
        <end position="215"/>
    </location>
</feature>
<dbReference type="GO" id="GO:0015271">
    <property type="term" value="F:outward rectifier potassium channel activity"/>
    <property type="evidence" value="ECO:0007669"/>
    <property type="project" value="TreeGrafter"/>
</dbReference>
<organism evidence="8 9">
    <name type="scientific">Haemaphysalis longicornis</name>
    <name type="common">Bush tick</name>
    <dbReference type="NCBI Taxonomy" id="44386"/>
    <lineage>
        <taxon>Eukaryota</taxon>
        <taxon>Metazoa</taxon>
        <taxon>Ecdysozoa</taxon>
        <taxon>Arthropoda</taxon>
        <taxon>Chelicerata</taxon>
        <taxon>Arachnida</taxon>
        <taxon>Acari</taxon>
        <taxon>Parasitiformes</taxon>
        <taxon>Ixodida</taxon>
        <taxon>Ixodoidea</taxon>
        <taxon>Ixodidae</taxon>
        <taxon>Haemaphysalinae</taxon>
        <taxon>Haemaphysalis</taxon>
    </lineage>
</organism>
<gene>
    <name evidence="8" type="ORF">HPB48_015172</name>
</gene>
<dbReference type="AlphaFoldDB" id="A0A9J6FKE0"/>
<accession>A0A9J6FKE0</accession>
<evidence type="ECO:0000256" key="2">
    <source>
        <dbReference type="ARBA" id="ARBA00022692"/>
    </source>
</evidence>
<comment type="caution">
    <text evidence="8">The sequence shown here is derived from an EMBL/GenBank/DDBJ whole genome shotgun (WGS) entry which is preliminary data.</text>
</comment>
<keyword evidence="2 7" id="KW-0812">Transmembrane</keyword>
<evidence type="ECO:0000256" key="7">
    <source>
        <dbReference type="SAM" id="Phobius"/>
    </source>
</evidence>
<keyword evidence="3 7" id="KW-1133">Transmembrane helix</keyword>
<name>A0A9J6FKE0_HAELO</name>
<protein>
    <submittedName>
        <fullName evidence="8">Uncharacterized protein</fullName>
    </submittedName>
</protein>
<evidence type="ECO:0000313" key="9">
    <source>
        <dbReference type="Proteomes" id="UP000821853"/>
    </source>
</evidence>
<evidence type="ECO:0000256" key="5">
    <source>
        <dbReference type="SAM" id="Coils"/>
    </source>
</evidence>
<dbReference type="OrthoDB" id="297496at2759"/>
<comment type="subcellular location">
    <subcellularLocation>
        <location evidence="1">Membrane</location>
        <topology evidence="1">Multi-pass membrane protein</topology>
    </subcellularLocation>
</comment>
<dbReference type="Proteomes" id="UP000821853">
    <property type="component" value="Chromosome 1"/>
</dbReference>